<name>A0ABT0K255_9ACTN</name>
<protein>
    <submittedName>
        <fullName evidence="2">Nuclear transport factor 2 family protein</fullName>
    </submittedName>
</protein>
<dbReference type="InterPro" id="IPR037401">
    <property type="entry name" value="SnoaL-like"/>
</dbReference>
<dbReference type="SUPFAM" id="SSF54427">
    <property type="entry name" value="NTF2-like"/>
    <property type="match status" value="1"/>
</dbReference>
<gene>
    <name evidence="2" type="ORF">MXD59_19340</name>
</gene>
<reference evidence="2 3" key="1">
    <citation type="submission" date="2022-04" db="EMBL/GenBank/DDBJ databases">
        <title>Genome diversity in the genus Frankia.</title>
        <authorList>
            <person name="Carlos-Shanley C."/>
            <person name="Hahn D."/>
        </authorList>
    </citation>
    <scope>NUCLEOTIDE SEQUENCE [LARGE SCALE GENOMIC DNA]</scope>
    <source>
        <strain evidence="2 3">Ag45/Mut15</strain>
    </source>
</reference>
<keyword evidence="3" id="KW-1185">Reference proteome</keyword>
<dbReference type="CDD" id="cd00531">
    <property type="entry name" value="NTF2_like"/>
    <property type="match status" value="1"/>
</dbReference>
<evidence type="ECO:0000313" key="3">
    <source>
        <dbReference type="Proteomes" id="UP001201873"/>
    </source>
</evidence>
<evidence type="ECO:0000313" key="2">
    <source>
        <dbReference type="EMBL" id="MCK9877904.1"/>
    </source>
</evidence>
<feature type="domain" description="SnoaL-like" evidence="1">
    <location>
        <begin position="2"/>
        <end position="121"/>
    </location>
</feature>
<organism evidence="2 3">
    <name type="scientific">Frankia umida</name>
    <dbReference type="NCBI Taxonomy" id="573489"/>
    <lineage>
        <taxon>Bacteria</taxon>
        <taxon>Bacillati</taxon>
        <taxon>Actinomycetota</taxon>
        <taxon>Actinomycetes</taxon>
        <taxon>Frankiales</taxon>
        <taxon>Frankiaceae</taxon>
        <taxon>Frankia</taxon>
    </lineage>
</organism>
<accession>A0ABT0K255</accession>
<dbReference type="Proteomes" id="UP001201873">
    <property type="component" value="Unassembled WGS sequence"/>
</dbReference>
<dbReference type="Pfam" id="PF13577">
    <property type="entry name" value="SnoaL_4"/>
    <property type="match status" value="1"/>
</dbReference>
<sequence>MDDIEAIKQLKARYCRLLDTKDWAGYRQLLADDVVIDTTDSGGSVVAGGDAFLDFLRVALAESVTVHQCHTPEITIVSPGSAVGIWAMEDRVRFADGAELSGFGHYHETYEKSDGTWRIRTSKLTRLRMDISSPAGK</sequence>
<dbReference type="Gene3D" id="3.10.450.50">
    <property type="match status" value="1"/>
</dbReference>
<evidence type="ECO:0000259" key="1">
    <source>
        <dbReference type="Pfam" id="PF13577"/>
    </source>
</evidence>
<dbReference type="EMBL" id="JALKFT010000023">
    <property type="protein sequence ID" value="MCK9877904.1"/>
    <property type="molecule type" value="Genomic_DNA"/>
</dbReference>
<proteinExistence type="predicted"/>
<comment type="caution">
    <text evidence="2">The sequence shown here is derived from an EMBL/GenBank/DDBJ whole genome shotgun (WGS) entry which is preliminary data.</text>
</comment>
<dbReference type="InterPro" id="IPR032710">
    <property type="entry name" value="NTF2-like_dom_sf"/>
</dbReference>
<dbReference type="RefSeq" id="WP_248826073.1">
    <property type="nucleotide sequence ID" value="NZ_JALKFT010000023.1"/>
</dbReference>